<keyword evidence="1" id="KW-0804">Transcription</keyword>
<organism evidence="1 2">
    <name type="scientific">Sinisalibacter lacisalsi</name>
    <dbReference type="NCBI Taxonomy" id="1526570"/>
    <lineage>
        <taxon>Bacteria</taxon>
        <taxon>Pseudomonadati</taxon>
        <taxon>Pseudomonadota</taxon>
        <taxon>Alphaproteobacteria</taxon>
        <taxon>Rhodobacterales</taxon>
        <taxon>Roseobacteraceae</taxon>
        <taxon>Sinisalibacter</taxon>
    </lineage>
</organism>
<dbReference type="GO" id="GO:0000428">
    <property type="term" value="C:DNA-directed RNA polymerase complex"/>
    <property type="evidence" value="ECO:0007669"/>
    <property type="project" value="UniProtKB-KW"/>
</dbReference>
<keyword evidence="1" id="KW-0240">DNA-directed RNA polymerase</keyword>
<dbReference type="InterPro" id="IPR021466">
    <property type="entry name" value="Put_rhamnosyl_transferase"/>
</dbReference>
<accession>A0ABQ1Q9F1</accession>
<dbReference type="Proteomes" id="UP000617355">
    <property type="component" value="Unassembled WGS sequence"/>
</dbReference>
<evidence type="ECO:0000313" key="1">
    <source>
        <dbReference type="EMBL" id="GGD19546.1"/>
    </source>
</evidence>
<dbReference type="RefSeq" id="WP_188525575.1">
    <property type="nucleotide sequence ID" value="NZ_BMGI01000001.1"/>
</dbReference>
<proteinExistence type="predicted"/>
<name>A0ABQ1Q9F1_9RHOB</name>
<dbReference type="Pfam" id="PF11316">
    <property type="entry name" value="Rhamno_transf"/>
    <property type="match status" value="1"/>
</dbReference>
<sequence length="291" mass="33928">MLQKNVQVIGICRWSYPADPADFRRTPDDLASARAALYADHRMRHRLYLLEEVVLPALRAQTDPDFTLVLLMGDQMPEPYRTQVLDLVADVPQVEVVFEPEGQPQQDLIRKVMLDRRDENAAAVAEFRLDDDDAIAVDFVAETRAVFAEIHPLFERNGLFGVDYTRGVVLITSRDDCKVKPITARWWAPGMVVYIRPDLAKSVLDFHHMRLWHEMTILMHADKPMFVRGIHHSNDSSIEQFGKRSGRYPLDRKNTQAFMEERFAINLRRVKRRWIKSAEGFREPRETRKSW</sequence>
<keyword evidence="2" id="KW-1185">Reference proteome</keyword>
<reference evidence="2" key="1">
    <citation type="journal article" date="2019" name="Int. J. Syst. Evol. Microbiol.">
        <title>The Global Catalogue of Microorganisms (GCM) 10K type strain sequencing project: providing services to taxonomists for standard genome sequencing and annotation.</title>
        <authorList>
            <consortium name="The Broad Institute Genomics Platform"/>
            <consortium name="The Broad Institute Genome Sequencing Center for Infectious Disease"/>
            <person name="Wu L."/>
            <person name="Ma J."/>
        </authorList>
    </citation>
    <scope>NUCLEOTIDE SEQUENCE [LARGE SCALE GENOMIC DNA]</scope>
    <source>
        <strain evidence="2">CGMCC 1.12922</strain>
    </source>
</reference>
<gene>
    <name evidence="1" type="ORF">GCM10011358_00180</name>
</gene>
<evidence type="ECO:0000313" key="2">
    <source>
        <dbReference type="Proteomes" id="UP000617355"/>
    </source>
</evidence>
<comment type="caution">
    <text evidence="1">The sequence shown here is derived from an EMBL/GenBank/DDBJ whole genome shotgun (WGS) entry which is preliminary data.</text>
</comment>
<protein>
    <submittedName>
        <fullName evidence="1">DNA-directed RNA polymerase subunit beta</fullName>
    </submittedName>
</protein>
<dbReference type="EMBL" id="BMGI01000001">
    <property type="protein sequence ID" value="GGD19546.1"/>
    <property type="molecule type" value="Genomic_DNA"/>
</dbReference>